<proteinExistence type="inferred from homology"/>
<evidence type="ECO:0000256" key="5">
    <source>
        <dbReference type="ARBA" id="ARBA00023239"/>
    </source>
</evidence>
<dbReference type="NCBIfam" id="TIGR01740">
    <property type="entry name" value="pyrF"/>
    <property type="match status" value="1"/>
</dbReference>
<evidence type="ECO:0000256" key="7">
    <source>
        <dbReference type="HAMAP-Rule" id="MF_01200"/>
    </source>
</evidence>
<dbReference type="NCBIfam" id="NF001273">
    <property type="entry name" value="PRK00230.1"/>
    <property type="match status" value="1"/>
</dbReference>
<dbReference type="InterPro" id="IPR047596">
    <property type="entry name" value="OMPdecase_bac"/>
</dbReference>
<comment type="caution">
    <text evidence="10">The sequence shown here is derived from an EMBL/GenBank/DDBJ whole genome shotgun (WGS) entry which is preliminary data.</text>
</comment>
<evidence type="ECO:0000313" key="11">
    <source>
        <dbReference type="Proteomes" id="UP001597262"/>
    </source>
</evidence>
<dbReference type="InterPro" id="IPR014732">
    <property type="entry name" value="OMPdecase"/>
</dbReference>
<dbReference type="GO" id="GO:0004590">
    <property type="term" value="F:orotidine-5'-phosphate decarboxylase activity"/>
    <property type="evidence" value="ECO:0007669"/>
    <property type="project" value="UniProtKB-EC"/>
</dbReference>
<feature type="binding site" evidence="7">
    <location>
        <position position="45"/>
    </location>
    <ligand>
        <name>substrate</name>
    </ligand>
</feature>
<dbReference type="InterPro" id="IPR013785">
    <property type="entry name" value="Aldolase_TIM"/>
</dbReference>
<dbReference type="CDD" id="cd04725">
    <property type="entry name" value="OMP_decarboxylase_like"/>
    <property type="match status" value="1"/>
</dbReference>
<feature type="active site" description="Proton donor" evidence="7">
    <location>
        <position position="74"/>
    </location>
</feature>
<evidence type="ECO:0000256" key="4">
    <source>
        <dbReference type="ARBA" id="ARBA00022975"/>
    </source>
</evidence>
<dbReference type="Pfam" id="PF00215">
    <property type="entry name" value="OMPdecase"/>
    <property type="match status" value="1"/>
</dbReference>
<dbReference type="EMBL" id="JBHTLM010000004">
    <property type="protein sequence ID" value="MFD1176086.1"/>
    <property type="molecule type" value="Genomic_DNA"/>
</dbReference>
<gene>
    <name evidence="7 10" type="primary">pyrF</name>
    <name evidence="10" type="ORF">ACFQ3W_07205</name>
</gene>
<dbReference type="SUPFAM" id="SSF51366">
    <property type="entry name" value="Ribulose-phoshate binding barrel"/>
    <property type="match status" value="1"/>
</dbReference>
<dbReference type="PANTHER" id="PTHR32119:SF2">
    <property type="entry name" value="OROTIDINE 5'-PHOSPHATE DECARBOXYLASE"/>
    <property type="match status" value="1"/>
</dbReference>
<dbReference type="RefSeq" id="WP_379318109.1">
    <property type="nucleotide sequence ID" value="NZ_JBHTLM010000004.1"/>
</dbReference>
<dbReference type="PROSITE" id="PS00156">
    <property type="entry name" value="OMPDECASE"/>
    <property type="match status" value="1"/>
</dbReference>
<feature type="binding site" evidence="7">
    <location>
        <begin position="72"/>
        <end position="81"/>
    </location>
    <ligand>
        <name>substrate</name>
    </ligand>
</feature>
<dbReference type="InterPro" id="IPR011060">
    <property type="entry name" value="RibuloseP-bd_barrel"/>
</dbReference>
<dbReference type="InterPro" id="IPR001754">
    <property type="entry name" value="OMPdeCOase_dom"/>
</dbReference>
<keyword evidence="4 7" id="KW-0665">Pyrimidine biosynthesis</keyword>
<name>A0ABW3RVD1_9BACL</name>
<feature type="binding site" evidence="7">
    <location>
        <position position="229"/>
    </location>
    <ligand>
        <name>substrate</name>
    </ligand>
</feature>
<comment type="function">
    <text evidence="1 7">Catalyzes the decarboxylation of orotidine 5'-monophosphate (OMP) to uridine 5'-monophosphate (UMP).</text>
</comment>
<protein>
    <recommendedName>
        <fullName evidence="7">Orotidine 5'-phosphate decarboxylase</fullName>
        <ecNumber evidence="7">4.1.1.23</ecNumber>
    </recommendedName>
    <alternativeName>
        <fullName evidence="7">OMP decarboxylase</fullName>
        <shortName evidence="7">OMPDCase</shortName>
        <shortName evidence="7">OMPdecase</shortName>
    </alternativeName>
</protein>
<feature type="binding site" evidence="7">
    <location>
        <position position="23"/>
    </location>
    <ligand>
        <name>substrate</name>
    </ligand>
</feature>
<organism evidence="10 11">
    <name type="scientific">Paenibacillus puldeungensis</name>
    <dbReference type="NCBI Taxonomy" id="696536"/>
    <lineage>
        <taxon>Bacteria</taxon>
        <taxon>Bacillati</taxon>
        <taxon>Bacillota</taxon>
        <taxon>Bacilli</taxon>
        <taxon>Bacillales</taxon>
        <taxon>Paenibacillaceae</taxon>
        <taxon>Paenibacillus</taxon>
    </lineage>
</organism>
<dbReference type="SMART" id="SM00934">
    <property type="entry name" value="OMPdecase"/>
    <property type="match status" value="1"/>
</dbReference>
<accession>A0ABW3RVD1</accession>
<evidence type="ECO:0000256" key="8">
    <source>
        <dbReference type="RuleBase" id="RU000512"/>
    </source>
</evidence>
<dbReference type="Gene3D" id="3.20.20.70">
    <property type="entry name" value="Aldolase class I"/>
    <property type="match status" value="1"/>
</dbReference>
<sequence>MTRRRQHLSPFEQAAGRLMVGLDFPDVEQAKKLIRALEGIPCYVKVGMQLFYAAGPDFIRELKHLGYSVFLDVKMHDIPNTVKGGANSVTRLGVDMFNVHAAGGLQMMKAAKEGAQSALEAGASLKMPHIIAVTQLTSTNQHMLNKEIGIQGTVEESVVRYASLAQEAGLSGVVASALEVPAIKASCGRAFLTVTPGIRPAGSQSNDQARTLTPKEAIAKGTDYIVVARPIIAAPNPREAAEKIIEEMI</sequence>
<reference evidence="11" key="1">
    <citation type="journal article" date="2019" name="Int. J. Syst. Evol. Microbiol.">
        <title>The Global Catalogue of Microorganisms (GCM) 10K type strain sequencing project: providing services to taxonomists for standard genome sequencing and annotation.</title>
        <authorList>
            <consortium name="The Broad Institute Genomics Platform"/>
            <consortium name="The Broad Institute Genome Sequencing Center for Infectious Disease"/>
            <person name="Wu L."/>
            <person name="Ma J."/>
        </authorList>
    </citation>
    <scope>NUCLEOTIDE SEQUENCE [LARGE SCALE GENOMIC DNA]</scope>
    <source>
        <strain evidence="11">CCUG 59189</strain>
    </source>
</reference>
<dbReference type="PANTHER" id="PTHR32119">
    <property type="entry name" value="OROTIDINE 5'-PHOSPHATE DECARBOXYLASE"/>
    <property type="match status" value="1"/>
</dbReference>
<dbReference type="Proteomes" id="UP001597262">
    <property type="component" value="Unassembled WGS sequence"/>
</dbReference>
<feature type="binding site" evidence="7">
    <location>
        <position position="137"/>
    </location>
    <ligand>
        <name>substrate</name>
    </ligand>
</feature>
<comment type="caution">
    <text evidence="7">Lacks conserved residue(s) required for the propagation of feature annotation.</text>
</comment>
<dbReference type="HAMAP" id="MF_01200_B">
    <property type="entry name" value="OMPdecase_type1_B"/>
    <property type="match status" value="1"/>
</dbReference>
<keyword evidence="5 7" id="KW-0456">Lyase</keyword>
<keyword evidence="3 7" id="KW-0210">Decarboxylase</keyword>
<evidence type="ECO:0000256" key="2">
    <source>
        <dbReference type="ARBA" id="ARBA00004861"/>
    </source>
</evidence>
<comment type="similarity">
    <text evidence="7">Belongs to the OMP decarboxylase family. Type 1 subfamily.</text>
</comment>
<evidence type="ECO:0000259" key="9">
    <source>
        <dbReference type="SMART" id="SM00934"/>
    </source>
</evidence>
<comment type="catalytic activity">
    <reaction evidence="6 7 8">
        <text>orotidine 5'-phosphate + H(+) = UMP + CO2</text>
        <dbReference type="Rhea" id="RHEA:11596"/>
        <dbReference type="ChEBI" id="CHEBI:15378"/>
        <dbReference type="ChEBI" id="CHEBI:16526"/>
        <dbReference type="ChEBI" id="CHEBI:57538"/>
        <dbReference type="ChEBI" id="CHEBI:57865"/>
        <dbReference type="EC" id="4.1.1.23"/>
    </reaction>
</comment>
<feature type="binding site" evidence="7">
    <location>
        <position position="208"/>
    </location>
    <ligand>
        <name>substrate</name>
    </ligand>
</feature>
<comment type="subunit">
    <text evidence="7">Homodimer.</text>
</comment>
<evidence type="ECO:0000256" key="3">
    <source>
        <dbReference type="ARBA" id="ARBA00022793"/>
    </source>
</evidence>
<feature type="binding site" evidence="7">
    <location>
        <position position="199"/>
    </location>
    <ligand>
        <name>substrate</name>
    </ligand>
</feature>
<comment type="pathway">
    <text evidence="2 7 8">Pyrimidine metabolism; UMP biosynthesis via de novo pathway; UMP from orotate: step 2/2.</text>
</comment>
<evidence type="ECO:0000256" key="1">
    <source>
        <dbReference type="ARBA" id="ARBA00002356"/>
    </source>
</evidence>
<dbReference type="InterPro" id="IPR018089">
    <property type="entry name" value="OMPdecase_AS"/>
</dbReference>
<evidence type="ECO:0000313" key="10">
    <source>
        <dbReference type="EMBL" id="MFD1176086.1"/>
    </source>
</evidence>
<evidence type="ECO:0000256" key="6">
    <source>
        <dbReference type="ARBA" id="ARBA00049157"/>
    </source>
</evidence>
<feature type="domain" description="Orotidine 5'-phosphate decarboxylase" evidence="9">
    <location>
        <begin position="17"/>
        <end position="244"/>
    </location>
</feature>
<dbReference type="EC" id="4.1.1.23" evidence="7"/>
<keyword evidence="11" id="KW-1185">Reference proteome</keyword>